<name>A0A6C0K8C3_9ZZZZ</name>
<protein>
    <submittedName>
        <fullName evidence="4">Uncharacterized protein</fullName>
    </submittedName>
</protein>
<feature type="compositionally biased region" description="Low complexity" evidence="3">
    <location>
        <begin position="149"/>
        <end position="243"/>
    </location>
</feature>
<feature type="region of interest" description="Disordered" evidence="3">
    <location>
        <begin position="135"/>
        <end position="243"/>
    </location>
</feature>
<sequence length="243" mass="27177">MSHIQKLQEQLTQLKCLHEKEHQEWIEQNENLRQKLLSLLDAVGTTPPVKKKPKKPKKPKPQDIGETKFGLKHKVNKNGQIVDFNTYINFSVNAEFSKFIKDLGGEWKIDAMGWLIPADKVCEIQEKFPDWSMTDTRLRKEESESNCNSRSRSGSRSSSKSSTRSRSGSRSSSKSSTRSRSGSRSSSKSSTRSRSGSRSSSKSSTRSRSGSRSSSKSSTRSRSGSRSSSKSSTRSRSGSNDSW</sequence>
<evidence type="ECO:0000313" key="4">
    <source>
        <dbReference type="EMBL" id="QHU14282.1"/>
    </source>
</evidence>
<keyword evidence="2" id="KW-0175">Coiled coil</keyword>
<evidence type="ECO:0000256" key="2">
    <source>
        <dbReference type="SAM" id="Coils"/>
    </source>
</evidence>
<feature type="coiled-coil region" evidence="2">
    <location>
        <begin position="4"/>
        <end position="42"/>
    </location>
</feature>
<feature type="compositionally biased region" description="Basic residues" evidence="3">
    <location>
        <begin position="49"/>
        <end position="59"/>
    </location>
</feature>
<dbReference type="GO" id="GO:0003723">
    <property type="term" value="F:RNA binding"/>
    <property type="evidence" value="ECO:0007669"/>
    <property type="project" value="UniProtKB-KW"/>
</dbReference>
<evidence type="ECO:0000256" key="1">
    <source>
        <dbReference type="ARBA" id="ARBA00022884"/>
    </source>
</evidence>
<dbReference type="AlphaFoldDB" id="A0A6C0K8C3"/>
<feature type="region of interest" description="Disordered" evidence="3">
    <location>
        <begin position="45"/>
        <end position="66"/>
    </location>
</feature>
<reference evidence="4" key="1">
    <citation type="journal article" date="2020" name="Nature">
        <title>Giant virus diversity and host interactions through global metagenomics.</title>
        <authorList>
            <person name="Schulz F."/>
            <person name="Roux S."/>
            <person name="Paez-Espino D."/>
            <person name="Jungbluth S."/>
            <person name="Walsh D.A."/>
            <person name="Denef V.J."/>
            <person name="McMahon K.D."/>
            <person name="Konstantinidis K.T."/>
            <person name="Eloe-Fadrosh E.A."/>
            <person name="Kyrpides N.C."/>
            <person name="Woyke T."/>
        </authorList>
    </citation>
    <scope>NUCLEOTIDE SEQUENCE</scope>
    <source>
        <strain evidence="4">GVMAG-S-1102113-118</strain>
    </source>
</reference>
<dbReference type="PANTHER" id="PTHR48038">
    <property type="entry name" value="RIBONUCLEOPROTEIN RB97D"/>
    <property type="match status" value="1"/>
</dbReference>
<keyword evidence="1" id="KW-0694">RNA-binding</keyword>
<proteinExistence type="predicted"/>
<organism evidence="4">
    <name type="scientific">viral metagenome</name>
    <dbReference type="NCBI Taxonomy" id="1070528"/>
    <lineage>
        <taxon>unclassified sequences</taxon>
        <taxon>metagenomes</taxon>
        <taxon>organismal metagenomes</taxon>
    </lineage>
</organism>
<evidence type="ECO:0000256" key="3">
    <source>
        <dbReference type="SAM" id="MobiDB-lite"/>
    </source>
</evidence>
<dbReference type="PANTHER" id="PTHR48038:SF3">
    <property type="entry name" value="SPLICING FACTOR, ARGININE_SERINE-RICH 1-RELATED"/>
    <property type="match status" value="1"/>
</dbReference>
<accession>A0A6C0K8C3</accession>
<dbReference type="EMBL" id="MN740839">
    <property type="protein sequence ID" value="QHU14282.1"/>
    <property type="molecule type" value="Genomic_DNA"/>
</dbReference>